<dbReference type="NCBIfam" id="TIGR00765">
    <property type="entry name" value="yihY_not_rbn"/>
    <property type="match status" value="1"/>
</dbReference>
<evidence type="ECO:0000256" key="2">
    <source>
        <dbReference type="ARBA" id="ARBA00022475"/>
    </source>
</evidence>
<dbReference type="InterPro" id="IPR023679">
    <property type="entry name" value="UPF0761_bac"/>
</dbReference>
<feature type="transmembrane region" description="Helical" evidence="7">
    <location>
        <begin position="258"/>
        <end position="286"/>
    </location>
</feature>
<comment type="caution">
    <text evidence="8">The sequence shown here is derived from an EMBL/GenBank/DDBJ whole genome shotgun (WGS) entry which is preliminary data.</text>
</comment>
<comment type="similarity">
    <text evidence="7">Belongs to the UPF0761 family.</text>
</comment>
<dbReference type="RefSeq" id="WP_275682003.1">
    <property type="nucleotide sequence ID" value="NZ_JAJLJH010000002.1"/>
</dbReference>
<evidence type="ECO:0000313" key="8">
    <source>
        <dbReference type="EMBL" id="MCK9685969.1"/>
    </source>
</evidence>
<feature type="transmembrane region" description="Helical" evidence="7">
    <location>
        <begin position="189"/>
        <end position="213"/>
    </location>
</feature>
<evidence type="ECO:0000256" key="3">
    <source>
        <dbReference type="ARBA" id="ARBA00022519"/>
    </source>
</evidence>
<keyword evidence="4 7" id="KW-0812">Transmembrane</keyword>
<sequence length="411" mass="44419">MTVSKTLTTPLGTMLAGPMQTLRNWPWFETLRTLRARFRDDRLGLTASSLTFTTLISLVPLLTVMLAVFTAFPMFGTFQAGLEKYFLQTLVPPNIAKPVLGTLTMFATKASRLGAFGLIALGFTAMALMLTIDRTLNAIWRVKKPRPIAQRVLIYWSAVTLGPLILGASLTLMSYAISASSGMVQQMSGGVSFSLSIAEFGVLATAMSALYHYVPHAPVAWRHAVAGGLFVATGFEVARRSLGWYLTHMTSYSSIYGAFATVPIFLLWIYLGWVIVLLGAVIAAYAPSLKLNLVQHGRVPGGRFALALEIVRSLQRSREAGGHGVSGVDLADSLRFDPLQIESVLEALMTLDWVGRLDEEGQPRYVLLCDPARTALAPLVNVLLLAPIAALASARGKLGVDAIQLAEVLPP</sequence>
<feature type="transmembrane region" description="Helical" evidence="7">
    <location>
        <begin position="113"/>
        <end position="132"/>
    </location>
</feature>
<evidence type="ECO:0000256" key="5">
    <source>
        <dbReference type="ARBA" id="ARBA00022989"/>
    </source>
</evidence>
<dbReference type="Proteomes" id="UP001139353">
    <property type="component" value="Unassembled WGS sequence"/>
</dbReference>
<evidence type="ECO:0000256" key="7">
    <source>
        <dbReference type="HAMAP-Rule" id="MF_00672"/>
    </source>
</evidence>
<feature type="transmembrane region" description="Helical" evidence="7">
    <location>
        <begin position="220"/>
        <end position="238"/>
    </location>
</feature>
<reference evidence="8" key="1">
    <citation type="submission" date="2021-11" db="EMBL/GenBank/DDBJ databases">
        <title>BS-T2-15 a new species belonging to the Comamonadaceae family isolated from the soil of a French oak forest.</title>
        <authorList>
            <person name="Mieszkin S."/>
            <person name="Alain K."/>
        </authorList>
    </citation>
    <scope>NUCLEOTIDE SEQUENCE</scope>
    <source>
        <strain evidence="8">BS-T2-15</strain>
    </source>
</reference>
<name>A0A9X2C1P1_9BURK</name>
<protein>
    <recommendedName>
        <fullName evidence="7">UPF0761 membrane protein LPC04_09640</fullName>
    </recommendedName>
</protein>
<evidence type="ECO:0000313" key="9">
    <source>
        <dbReference type="Proteomes" id="UP001139353"/>
    </source>
</evidence>
<keyword evidence="6 7" id="KW-0472">Membrane</keyword>
<feature type="transmembrane region" description="Helical" evidence="7">
    <location>
        <begin position="153"/>
        <end position="177"/>
    </location>
</feature>
<keyword evidence="5 7" id="KW-1133">Transmembrane helix</keyword>
<organism evidence="8 9">
    <name type="scientific">Scleromatobacter humisilvae</name>
    <dbReference type="NCBI Taxonomy" id="2897159"/>
    <lineage>
        <taxon>Bacteria</taxon>
        <taxon>Pseudomonadati</taxon>
        <taxon>Pseudomonadota</taxon>
        <taxon>Betaproteobacteria</taxon>
        <taxon>Burkholderiales</taxon>
        <taxon>Sphaerotilaceae</taxon>
        <taxon>Scleromatobacter</taxon>
    </lineage>
</organism>
<dbReference type="AlphaFoldDB" id="A0A9X2C1P1"/>
<dbReference type="EMBL" id="JAJLJH010000002">
    <property type="protein sequence ID" value="MCK9685969.1"/>
    <property type="molecule type" value="Genomic_DNA"/>
</dbReference>
<dbReference type="InterPro" id="IPR017039">
    <property type="entry name" value="Virul_fac_BrkB"/>
</dbReference>
<accession>A0A9X2C1P1</accession>
<gene>
    <name evidence="8" type="ORF">LPC04_09640</name>
</gene>
<dbReference type="HAMAP" id="MF_00672">
    <property type="entry name" value="UPF0761"/>
    <property type="match status" value="1"/>
</dbReference>
<dbReference type="GO" id="GO:0005886">
    <property type="term" value="C:plasma membrane"/>
    <property type="evidence" value="ECO:0007669"/>
    <property type="project" value="UniProtKB-SubCell"/>
</dbReference>
<evidence type="ECO:0000256" key="6">
    <source>
        <dbReference type="ARBA" id="ARBA00023136"/>
    </source>
</evidence>
<comment type="subcellular location">
    <subcellularLocation>
        <location evidence="1 7">Cell membrane</location>
        <topology evidence="1 7">Multi-pass membrane protein</topology>
    </subcellularLocation>
</comment>
<proteinExistence type="inferred from homology"/>
<keyword evidence="9" id="KW-1185">Reference proteome</keyword>
<keyword evidence="3" id="KW-0997">Cell inner membrane</keyword>
<dbReference type="Pfam" id="PF03631">
    <property type="entry name" value="Virul_fac_BrkB"/>
    <property type="match status" value="1"/>
</dbReference>
<keyword evidence="2 7" id="KW-1003">Cell membrane</keyword>
<feature type="transmembrane region" description="Helical" evidence="7">
    <location>
        <begin position="43"/>
        <end position="72"/>
    </location>
</feature>
<dbReference type="PANTHER" id="PTHR30213">
    <property type="entry name" value="INNER MEMBRANE PROTEIN YHJD"/>
    <property type="match status" value="1"/>
</dbReference>
<evidence type="ECO:0000256" key="4">
    <source>
        <dbReference type="ARBA" id="ARBA00022692"/>
    </source>
</evidence>
<dbReference type="PANTHER" id="PTHR30213:SF0">
    <property type="entry name" value="UPF0761 MEMBRANE PROTEIN YIHY"/>
    <property type="match status" value="1"/>
</dbReference>
<evidence type="ECO:0000256" key="1">
    <source>
        <dbReference type="ARBA" id="ARBA00004651"/>
    </source>
</evidence>